<gene>
    <name evidence="1" type="ORF">L2737_09970</name>
</gene>
<dbReference type="InterPro" id="IPR029052">
    <property type="entry name" value="Metallo-depent_PP-like"/>
</dbReference>
<protein>
    <recommendedName>
        <fullName evidence="3">Calcineurin-like phosphoesterase domain-containing protein</fullName>
    </recommendedName>
</protein>
<dbReference type="EMBL" id="JAKIKU010000004">
    <property type="protein sequence ID" value="MCL1045653.1"/>
    <property type="molecule type" value="Genomic_DNA"/>
</dbReference>
<proteinExistence type="predicted"/>
<dbReference type="Proteomes" id="UP001202134">
    <property type="component" value="Unassembled WGS sequence"/>
</dbReference>
<accession>A0ABT0KPI1</accession>
<reference evidence="1 2" key="1">
    <citation type="submission" date="2022-01" db="EMBL/GenBank/DDBJ databases">
        <title>Whole genome-based taxonomy of the Shewanellaceae.</title>
        <authorList>
            <person name="Martin-Rodriguez A.J."/>
        </authorList>
    </citation>
    <scope>NUCLEOTIDE SEQUENCE [LARGE SCALE GENOMIC DNA]</scope>
    <source>
        <strain evidence="1 2">DSM 24955</strain>
    </source>
</reference>
<keyword evidence="2" id="KW-1185">Reference proteome</keyword>
<evidence type="ECO:0008006" key="3">
    <source>
        <dbReference type="Google" id="ProtNLM"/>
    </source>
</evidence>
<dbReference type="SUPFAM" id="SSF56300">
    <property type="entry name" value="Metallo-dependent phosphatases"/>
    <property type="match status" value="1"/>
</dbReference>
<comment type="caution">
    <text evidence="1">The sequence shown here is derived from an EMBL/GenBank/DDBJ whole genome shotgun (WGS) entry which is preliminary data.</text>
</comment>
<evidence type="ECO:0000313" key="2">
    <source>
        <dbReference type="Proteomes" id="UP001202134"/>
    </source>
</evidence>
<evidence type="ECO:0000313" key="1">
    <source>
        <dbReference type="EMBL" id="MCL1045653.1"/>
    </source>
</evidence>
<sequence>MHSHKQQIDNTSLYFIGDVYGRLDKLNDLLTEIDFDIEDPESSIQFVKLVFCGNLIAANEAENIEHIALLSFVKELVDKGHAFCLLGSNEFEAIGWSKHHPITDTPYLPNGSTETNKLTPLFLKEFAQGDEQLFQWIDWFMALPIYLDFDHIRAIHACWDESVISQLNPYLCLLTQESTSTINTDSEKGSKNALSQQFWPAAFDETHPLSAMMTSCLNYTVLELIEHHPHHQLSTPVVIGHYPQDSFPDIQNEHLVCVNYNAAVGDYPLVSFAWHQGRKKSIEVSASESAKLSLGEFCFIDQPSAEEHIADGVENLLAGLVELLPKTEISHTKSEQLKSHVADCICADWDPLDLNQHMHNHHAYRQLIEPIALLALAQDSEQLCAYLAIVARYQLETDNDNLENRSLKVAFKLTRMAKSYLD</sequence>
<dbReference type="RefSeq" id="WP_248955628.1">
    <property type="nucleotide sequence ID" value="NZ_JAKIKU010000004.1"/>
</dbReference>
<dbReference type="Gene3D" id="3.60.21.10">
    <property type="match status" value="1"/>
</dbReference>
<name>A0ABT0KPI1_9GAMM</name>
<organism evidence="1 2">
    <name type="scientific">Shewanella electrodiphila</name>
    <dbReference type="NCBI Taxonomy" id="934143"/>
    <lineage>
        <taxon>Bacteria</taxon>
        <taxon>Pseudomonadati</taxon>
        <taxon>Pseudomonadota</taxon>
        <taxon>Gammaproteobacteria</taxon>
        <taxon>Alteromonadales</taxon>
        <taxon>Shewanellaceae</taxon>
        <taxon>Shewanella</taxon>
    </lineage>
</organism>